<protein>
    <submittedName>
        <fullName evidence="1">DNA repair protein RecO (Recombination protein O)</fullName>
    </submittedName>
</protein>
<proteinExistence type="predicted"/>
<dbReference type="AlphaFoldDB" id="A0A1M7LVC0"/>
<accession>A0A1M7LVC0</accession>
<dbReference type="STRING" id="178356.SAMN05216269_107152"/>
<name>A0A1M7LVC0_9FLAO</name>
<keyword evidence="2" id="KW-1185">Reference proteome</keyword>
<dbReference type="EMBL" id="FRCL01000007">
    <property type="protein sequence ID" value="SHM82227.1"/>
    <property type="molecule type" value="Genomic_DNA"/>
</dbReference>
<organism evidence="1 2">
    <name type="scientific">Flavobacterium xinjiangense</name>
    <dbReference type="NCBI Taxonomy" id="178356"/>
    <lineage>
        <taxon>Bacteria</taxon>
        <taxon>Pseudomonadati</taxon>
        <taxon>Bacteroidota</taxon>
        <taxon>Flavobacteriia</taxon>
        <taxon>Flavobacteriales</taxon>
        <taxon>Flavobacteriaceae</taxon>
        <taxon>Flavobacterium</taxon>
    </lineage>
</organism>
<reference evidence="2" key="1">
    <citation type="submission" date="2016-11" db="EMBL/GenBank/DDBJ databases">
        <authorList>
            <person name="Varghese N."/>
            <person name="Submissions S."/>
        </authorList>
    </citation>
    <scope>NUCLEOTIDE SEQUENCE [LARGE SCALE GENOMIC DNA]</scope>
    <source>
        <strain evidence="2">CGMCC 1.2749</strain>
    </source>
</reference>
<gene>
    <name evidence="1" type="ORF">SAMN05216269_107152</name>
</gene>
<evidence type="ECO:0000313" key="2">
    <source>
        <dbReference type="Proteomes" id="UP000184092"/>
    </source>
</evidence>
<dbReference type="Proteomes" id="UP000184092">
    <property type="component" value="Unassembled WGS sequence"/>
</dbReference>
<sequence length="43" mass="5253">MIKKHFISLKDRLFLKILIDYYSYRLDGFKKPKCLDVLKEVFS</sequence>
<evidence type="ECO:0000313" key="1">
    <source>
        <dbReference type="EMBL" id="SHM82227.1"/>
    </source>
</evidence>